<reference evidence="2 3" key="1">
    <citation type="journal article" date="2016" name="Nat. Commun.">
        <title>Ectomycorrhizal ecology is imprinted in the genome of the dominant symbiotic fungus Cenococcum geophilum.</title>
        <authorList>
            <consortium name="DOE Joint Genome Institute"/>
            <person name="Peter M."/>
            <person name="Kohler A."/>
            <person name="Ohm R.A."/>
            <person name="Kuo A."/>
            <person name="Krutzmann J."/>
            <person name="Morin E."/>
            <person name="Arend M."/>
            <person name="Barry K.W."/>
            <person name="Binder M."/>
            <person name="Choi C."/>
            <person name="Clum A."/>
            <person name="Copeland A."/>
            <person name="Grisel N."/>
            <person name="Haridas S."/>
            <person name="Kipfer T."/>
            <person name="LaButti K."/>
            <person name="Lindquist E."/>
            <person name="Lipzen A."/>
            <person name="Maire R."/>
            <person name="Meier B."/>
            <person name="Mihaltcheva S."/>
            <person name="Molinier V."/>
            <person name="Murat C."/>
            <person name="Poggeler S."/>
            <person name="Quandt C.A."/>
            <person name="Sperisen C."/>
            <person name="Tritt A."/>
            <person name="Tisserant E."/>
            <person name="Crous P.W."/>
            <person name="Henrissat B."/>
            <person name="Nehls U."/>
            <person name="Egli S."/>
            <person name="Spatafora J.W."/>
            <person name="Grigoriev I.V."/>
            <person name="Martin F.M."/>
        </authorList>
    </citation>
    <scope>NUCLEOTIDE SEQUENCE [LARGE SCALE GENOMIC DNA]</scope>
    <source>
        <strain evidence="2 3">CBS 207.34</strain>
    </source>
</reference>
<evidence type="ECO:0000256" key="1">
    <source>
        <dbReference type="SAM" id="MobiDB-lite"/>
    </source>
</evidence>
<accession>A0A8E2F8W7</accession>
<dbReference type="OrthoDB" id="309640at2759"/>
<proteinExistence type="predicted"/>
<name>A0A8E2F8W7_9PEZI</name>
<feature type="compositionally biased region" description="Polar residues" evidence="1">
    <location>
        <begin position="53"/>
        <end position="64"/>
    </location>
</feature>
<keyword evidence="3" id="KW-1185">Reference proteome</keyword>
<evidence type="ECO:0000313" key="3">
    <source>
        <dbReference type="Proteomes" id="UP000250140"/>
    </source>
</evidence>
<evidence type="ECO:0000313" key="2">
    <source>
        <dbReference type="EMBL" id="OCL12236.1"/>
    </source>
</evidence>
<gene>
    <name evidence="2" type="ORF">AOQ84DRAFT_420404</name>
</gene>
<organism evidence="2 3">
    <name type="scientific">Glonium stellatum</name>
    <dbReference type="NCBI Taxonomy" id="574774"/>
    <lineage>
        <taxon>Eukaryota</taxon>
        <taxon>Fungi</taxon>
        <taxon>Dikarya</taxon>
        <taxon>Ascomycota</taxon>
        <taxon>Pezizomycotina</taxon>
        <taxon>Dothideomycetes</taxon>
        <taxon>Pleosporomycetidae</taxon>
        <taxon>Gloniales</taxon>
        <taxon>Gloniaceae</taxon>
        <taxon>Glonium</taxon>
    </lineage>
</organism>
<dbReference type="Proteomes" id="UP000250140">
    <property type="component" value="Unassembled WGS sequence"/>
</dbReference>
<dbReference type="AlphaFoldDB" id="A0A8E2F8W7"/>
<dbReference type="EMBL" id="KV748900">
    <property type="protein sequence ID" value="OCL12236.1"/>
    <property type="molecule type" value="Genomic_DNA"/>
</dbReference>
<protein>
    <submittedName>
        <fullName evidence="2">Uncharacterized protein</fullName>
    </submittedName>
</protein>
<feature type="region of interest" description="Disordered" evidence="1">
    <location>
        <begin position="11"/>
        <end position="69"/>
    </location>
</feature>
<sequence length="486" mass="54448">MWRIFNPFARGAAPMSPGIPTQDRKHALLDDSATEPLAKRGKTREAGEGSPTGGQVSPTNTGEGSRSRLRFSAPKPIIPLSQQRGSQAEYSGEPAYVERDAEVRDELWRVIDQVEEFAKGYFAFDIPLETADERFQVLCSTMSNNLKLIVGCIGAGGPGGAGGWKELFVDKELRQALVCGIIGNVLVEQVFASLLFGATMEQREKVHRVQAEYKSTDGFLRTKEYYKAIKQFLPENDLPAAFESHAIEVTMRLYTLLVPILALNPAYKHLPLNINAGSAITSPEKEAAEVLTALWDIVTRAAVLSISMRLDPDTVYYFEPTGKDDWYDPQAMECFNMKTMEASHPRKRTWAHSEDQAEKERAQGDGPLVRIICMDGCTAYRQGGWLSPDSPGWKSMGFRSRRLTQALVACRWGRKRKWVKGQPADRKEVHGTKWVEPGFVEFRNVVEKIQKETLDKIMRKAEVETEEEPRDGGFLSSLGKTFGYMI</sequence>